<keyword evidence="3 4" id="KW-0413">Isomerase</keyword>
<dbReference type="EC" id="5.4.99.12" evidence="4"/>
<proteinExistence type="inferred from homology"/>
<feature type="binding site" evidence="4 6">
    <location>
        <position position="109"/>
    </location>
    <ligand>
        <name>substrate</name>
    </ligand>
</feature>
<gene>
    <name evidence="4" type="primary">truA</name>
    <name evidence="9" type="ORF">PYK22_01683</name>
</gene>
<feature type="domain" description="Pseudouridine synthase I TruA alpha/beta" evidence="8">
    <location>
        <begin position="8"/>
        <end position="102"/>
    </location>
</feature>
<dbReference type="EMBL" id="CBXV010000006">
    <property type="protein sequence ID" value="CDM65678.1"/>
    <property type="molecule type" value="Genomic_DNA"/>
</dbReference>
<evidence type="ECO:0000256" key="7">
    <source>
        <dbReference type="RuleBase" id="RU003792"/>
    </source>
</evidence>
<comment type="function">
    <text evidence="4">Formation of pseudouridine at positions 38, 39 and 40 in the anticodon stem and loop of transfer RNAs.</text>
</comment>
<dbReference type="InterPro" id="IPR020094">
    <property type="entry name" value="TruA/RsuA/RluB/E/F_N"/>
</dbReference>
<dbReference type="GO" id="GO:0031119">
    <property type="term" value="P:tRNA pseudouridine synthesis"/>
    <property type="evidence" value="ECO:0007669"/>
    <property type="project" value="UniProtKB-UniRule"/>
</dbReference>
<dbReference type="Pfam" id="PF01416">
    <property type="entry name" value="PseudoU_synth_1"/>
    <property type="match status" value="2"/>
</dbReference>
<evidence type="ECO:0000256" key="1">
    <source>
        <dbReference type="ARBA" id="ARBA00009375"/>
    </source>
</evidence>
<dbReference type="GO" id="GO:0003723">
    <property type="term" value="F:RNA binding"/>
    <property type="evidence" value="ECO:0007669"/>
    <property type="project" value="InterPro"/>
</dbReference>
<dbReference type="PANTHER" id="PTHR11142">
    <property type="entry name" value="PSEUDOURIDYLATE SYNTHASE"/>
    <property type="match status" value="1"/>
</dbReference>
<evidence type="ECO:0000313" key="10">
    <source>
        <dbReference type="Proteomes" id="UP000031518"/>
    </source>
</evidence>
<evidence type="ECO:0000256" key="2">
    <source>
        <dbReference type="ARBA" id="ARBA00022694"/>
    </source>
</evidence>
<dbReference type="OrthoDB" id="9811823at2"/>
<dbReference type="PANTHER" id="PTHR11142:SF0">
    <property type="entry name" value="TRNA PSEUDOURIDINE SYNTHASE-LIKE 1"/>
    <property type="match status" value="1"/>
</dbReference>
<dbReference type="FunFam" id="3.30.70.580:FF:000001">
    <property type="entry name" value="tRNA pseudouridine synthase A"/>
    <property type="match status" value="1"/>
</dbReference>
<dbReference type="InterPro" id="IPR020095">
    <property type="entry name" value="PsdUridine_synth_TruA_C"/>
</dbReference>
<sequence length="268" mass="30355">MNYRLTLQYDGTDFHGWQMQEGRRTVQGELTRVLSLLEGEPVIVHGAGRTDAGVHAEAQVASFRLRRQITPERLRGALNGNLDWDVRAIEVEVAPEEFHARFSARSKTYVYRIFNAPFISPFWRRYALHEARPVDLERMRQAARFFLGTHDWTAFSAAQTEARSRVRTVTELEIEERWSMRGRGRLIEIKITANGFLRYMVRSIVGTLLEIGRGEMELETPRRALLTGKRELVGATAPAHGLTLVHVDYAETMAGWASAGAAAGDDDD</sequence>
<evidence type="ECO:0000256" key="5">
    <source>
        <dbReference type="PIRSR" id="PIRSR001430-1"/>
    </source>
</evidence>
<dbReference type="NCBIfam" id="TIGR00071">
    <property type="entry name" value="hisT_truA"/>
    <property type="match status" value="1"/>
</dbReference>
<protein>
    <recommendedName>
        <fullName evidence="4">tRNA pseudouridine synthase A</fullName>
        <ecNumber evidence="4">5.4.99.12</ecNumber>
    </recommendedName>
    <alternativeName>
        <fullName evidence="4">tRNA pseudouridine(38-40) synthase</fullName>
    </alternativeName>
    <alternativeName>
        <fullName evidence="4">tRNA pseudouridylate synthase I</fullName>
    </alternativeName>
    <alternativeName>
        <fullName evidence="4">tRNA-uridine isomerase I</fullName>
    </alternativeName>
</protein>
<evidence type="ECO:0000313" key="9">
    <source>
        <dbReference type="EMBL" id="CDM65678.1"/>
    </source>
</evidence>
<keyword evidence="2 4" id="KW-0819">tRNA processing</keyword>
<evidence type="ECO:0000256" key="3">
    <source>
        <dbReference type="ARBA" id="ARBA00023235"/>
    </source>
</evidence>
<dbReference type="Gene3D" id="3.30.70.660">
    <property type="entry name" value="Pseudouridine synthase I, catalytic domain, C-terminal subdomain"/>
    <property type="match status" value="1"/>
</dbReference>
<dbReference type="GO" id="GO:0160147">
    <property type="term" value="F:tRNA pseudouridine(38-40) synthase activity"/>
    <property type="evidence" value="ECO:0007669"/>
    <property type="project" value="UniProtKB-EC"/>
</dbReference>
<comment type="similarity">
    <text evidence="1 4 7">Belongs to the tRNA pseudouridine synthase TruA family.</text>
</comment>
<dbReference type="Gene3D" id="3.30.70.580">
    <property type="entry name" value="Pseudouridine synthase I, catalytic domain, N-terminal subdomain"/>
    <property type="match status" value="1"/>
</dbReference>
<dbReference type="Proteomes" id="UP000031518">
    <property type="component" value="Unassembled WGS sequence"/>
</dbReference>
<dbReference type="SUPFAM" id="SSF55120">
    <property type="entry name" value="Pseudouridine synthase"/>
    <property type="match status" value="1"/>
</dbReference>
<dbReference type="InterPro" id="IPR020097">
    <property type="entry name" value="PsdUridine_synth_TruA_a/b_dom"/>
</dbReference>
<dbReference type="CDD" id="cd02570">
    <property type="entry name" value="PseudoU_synth_EcTruA"/>
    <property type="match status" value="1"/>
</dbReference>
<dbReference type="RefSeq" id="WP_041976159.1">
    <property type="nucleotide sequence ID" value="NZ_CBXV010000006.1"/>
</dbReference>
<evidence type="ECO:0000256" key="4">
    <source>
        <dbReference type="HAMAP-Rule" id="MF_00171"/>
    </source>
</evidence>
<name>A0A0B6WWL4_9BACT</name>
<evidence type="ECO:0000259" key="8">
    <source>
        <dbReference type="Pfam" id="PF01416"/>
    </source>
</evidence>
<dbReference type="InterPro" id="IPR020103">
    <property type="entry name" value="PsdUridine_synth_cat_dom_sf"/>
</dbReference>
<dbReference type="AlphaFoldDB" id="A0A0B6WWL4"/>
<reference evidence="9 10" key="2">
    <citation type="submission" date="2015-01" db="EMBL/GenBank/DDBJ databases">
        <title>Complete genome sequence of Pyrinomonas methylaliphatogenes type strain K22T.</title>
        <authorList>
            <person name="Lee K.C.Y."/>
            <person name="Power J.F."/>
            <person name="Dunfield P.F."/>
            <person name="Morgan X.C."/>
            <person name="Huttenhower C."/>
            <person name="Stott M.B."/>
        </authorList>
    </citation>
    <scope>NUCLEOTIDE SEQUENCE [LARGE SCALE GENOMIC DNA]</scope>
    <source>
        <strain evidence="9 10">K22</strain>
    </source>
</reference>
<dbReference type="STRING" id="454194.PYK22_01683"/>
<evidence type="ECO:0000256" key="6">
    <source>
        <dbReference type="PIRSR" id="PIRSR001430-2"/>
    </source>
</evidence>
<feature type="active site" description="Nucleophile" evidence="4 5">
    <location>
        <position position="51"/>
    </location>
</feature>
<keyword evidence="10" id="KW-1185">Reference proteome</keyword>
<feature type="domain" description="Pseudouridine synthase I TruA alpha/beta" evidence="8">
    <location>
        <begin position="142"/>
        <end position="249"/>
    </location>
</feature>
<organism evidence="9 10">
    <name type="scientific">Pyrinomonas methylaliphatogenes</name>
    <dbReference type="NCBI Taxonomy" id="454194"/>
    <lineage>
        <taxon>Bacteria</taxon>
        <taxon>Pseudomonadati</taxon>
        <taxon>Acidobacteriota</taxon>
        <taxon>Blastocatellia</taxon>
        <taxon>Blastocatellales</taxon>
        <taxon>Pyrinomonadaceae</taxon>
        <taxon>Pyrinomonas</taxon>
    </lineage>
</organism>
<dbReference type="InterPro" id="IPR001406">
    <property type="entry name" value="PsdUridine_synth_TruA"/>
</dbReference>
<reference evidence="9 10" key="1">
    <citation type="submission" date="2013-12" db="EMBL/GenBank/DDBJ databases">
        <authorList>
            <person name="Stott M."/>
        </authorList>
    </citation>
    <scope>NUCLEOTIDE SEQUENCE [LARGE SCALE GENOMIC DNA]</scope>
    <source>
        <strain evidence="9 10">K22</strain>
    </source>
</reference>
<comment type="catalytic activity">
    <reaction evidence="4 7">
        <text>uridine(38/39/40) in tRNA = pseudouridine(38/39/40) in tRNA</text>
        <dbReference type="Rhea" id="RHEA:22376"/>
        <dbReference type="Rhea" id="RHEA-COMP:10085"/>
        <dbReference type="Rhea" id="RHEA-COMP:10087"/>
        <dbReference type="ChEBI" id="CHEBI:65314"/>
        <dbReference type="ChEBI" id="CHEBI:65315"/>
        <dbReference type="EC" id="5.4.99.12"/>
    </reaction>
</comment>
<comment type="caution">
    <text evidence="4">Lacks conserved residue(s) required for the propagation of feature annotation.</text>
</comment>
<comment type="subunit">
    <text evidence="4">Homodimer.</text>
</comment>
<accession>A0A0B6WWL4</accession>
<dbReference type="HAMAP" id="MF_00171">
    <property type="entry name" value="TruA"/>
    <property type="match status" value="1"/>
</dbReference>
<dbReference type="PIRSF" id="PIRSF001430">
    <property type="entry name" value="tRNA_psdUrid_synth"/>
    <property type="match status" value="1"/>
</dbReference>